<dbReference type="InterPro" id="IPR020904">
    <property type="entry name" value="Sc_DH/Rdtase_CS"/>
</dbReference>
<reference evidence="4 5" key="1">
    <citation type="submission" date="2016-11" db="EMBL/GenBank/DDBJ databases">
        <authorList>
            <person name="Jaros S."/>
            <person name="Januszkiewicz K."/>
            <person name="Wedrychowicz H."/>
        </authorList>
    </citation>
    <scope>NUCLEOTIDE SEQUENCE [LARGE SCALE GENOMIC DNA]</scope>
    <source>
        <strain evidence="4 5">DSM 17459</strain>
    </source>
</reference>
<dbReference type="GO" id="GO:0016491">
    <property type="term" value="F:oxidoreductase activity"/>
    <property type="evidence" value="ECO:0007669"/>
    <property type="project" value="UniProtKB-KW"/>
</dbReference>
<evidence type="ECO:0000256" key="2">
    <source>
        <dbReference type="ARBA" id="ARBA00023002"/>
    </source>
</evidence>
<dbReference type="CDD" id="cd05233">
    <property type="entry name" value="SDR_c"/>
    <property type="match status" value="1"/>
</dbReference>
<keyword evidence="2" id="KW-0560">Oxidoreductase</keyword>
<comment type="similarity">
    <text evidence="1">Belongs to the short-chain dehydrogenases/reductases (SDR) family.</text>
</comment>
<dbReference type="SMART" id="SM00822">
    <property type="entry name" value="PKS_KR"/>
    <property type="match status" value="1"/>
</dbReference>
<gene>
    <name evidence="4" type="ORF">SAMN02745158_03821</name>
</gene>
<dbReference type="PANTHER" id="PTHR43477:SF1">
    <property type="entry name" value="DIHYDROANTICAPSIN 7-DEHYDROGENASE"/>
    <property type="match status" value="1"/>
</dbReference>
<evidence type="ECO:0000313" key="5">
    <source>
        <dbReference type="Proteomes" id="UP000184245"/>
    </source>
</evidence>
<keyword evidence="5" id="KW-1185">Reference proteome</keyword>
<dbReference type="AlphaFoldDB" id="A0A1M5BUA8"/>
<proteinExistence type="inferred from homology"/>
<dbReference type="InterPro" id="IPR057326">
    <property type="entry name" value="KR_dom"/>
</dbReference>
<protein>
    <submittedName>
        <fullName evidence="4">NAD(P)-dependent dehydrogenase, short-chain alcohol dehydrogenase family</fullName>
    </submittedName>
</protein>
<accession>A0A1M5BUA8</accession>
<dbReference type="OrthoDB" id="9803333at2"/>
<evidence type="ECO:0000313" key="4">
    <source>
        <dbReference type="EMBL" id="SHF45931.1"/>
    </source>
</evidence>
<sequence>MNFSGKIVVITGSGVGIGRAAAIRFAELGAKVVVNGRSEAHGRETCRRIIEAGGVCTFVQADVSEAAGAEKLIRQAVQIYGRVDILVNNAGVVLPGNVETVSEKDWDTSMDVNAKSCYLVSKYAVDVMRQSGGGVIVNNASAVAVKGVRDRAAYAASKGAVVALSRSIAADYIKENIRCNCICPGTTETPSLEERIAVFEDPKAAREDFIARQPMGRLGKDTEIAEAIVFAACEEAAFVNGAVIMADGGMTI</sequence>
<dbReference type="InterPro" id="IPR051122">
    <property type="entry name" value="SDR_DHRS6-like"/>
</dbReference>
<evidence type="ECO:0000256" key="1">
    <source>
        <dbReference type="ARBA" id="ARBA00006484"/>
    </source>
</evidence>
<evidence type="ECO:0000259" key="3">
    <source>
        <dbReference type="SMART" id="SM00822"/>
    </source>
</evidence>
<dbReference type="SUPFAM" id="SSF51735">
    <property type="entry name" value="NAD(P)-binding Rossmann-fold domains"/>
    <property type="match status" value="1"/>
</dbReference>
<dbReference type="Pfam" id="PF13561">
    <property type="entry name" value="adh_short_C2"/>
    <property type="match status" value="1"/>
</dbReference>
<name>A0A1M5BUA8_9CLOT</name>
<dbReference type="InterPro" id="IPR002347">
    <property type="entry name" value="SDR_fam"/>
</dbReference>
<organism evidence="4 5">
    <name type="scientific">Lactonifactor longoviformis DSM 17459</name>
    <dbReference type="NCBI Taxonomy" id="1122155"/>
    <lineage>
        <taxon>Bacteria</taxon>
        <taxon>Bacillati</taxon>
        <taxon>Bacillota</taxon>
        <taxon>Clostridia</taxon>
        <taxon>Eubacteriales</taxon>
        <taxon>Clostridiaceae</taxon>
        <taxon>Lactonifactor</taxon>
    </lineage>
</organism>
<dbReference type="PRINTS" id="PR00080">
    <property type="entry name" value="SDRFAMILY"/>
</dbReference>
<feature type="domain" description="Ketoreductase" evidence="3">
    <location>
        <begin position="6"/>
        <end position="176"/>
    </location>
</feature>
<dbReference type="GO" id="GO:0008206">
    <property type="term" value="P:bile acid metabolic process"/>
    <property type="evidence" value="ECO:0007669"/>
    <property type="project" value="UniProtKB-ARBA"/>
</dbReference>
<dbReference type="PROSITE" id="PS00061">
    <property type="entry name" value="ADH_SHORT"/>
    <property type="match status" value="1"/>
</dbReference>
<dbReference type="STRING" id="1122155.SAMN02745158_03821"/>
<dbReference type="PANTHER" id="PTHR43477">
    <property type="entry name" value="DIHYDROANTICAPSIN 7-DEHYDROGENASE"/>
    <property type="match status" value="1"/>
</dbReference>
<dbReference type="RefSeq" id="WP_072854372.1">
    <property type="nucleotide sequence ID" value="NZ_FQVI01000030.1"/>
</dbReference>
<dbReference type="InterPro" id="IPR036291">
    <property type="entry name" value="NAD(P)-bd_dom_sf"/>
</dbReference>
<dbReference type="Gene3D" id="3.40.50.720">
    <property type="entry name" value="NAD(P)-binding Rossmann-like Domain"/>
    <property type="match status" value="1"/>
</dbReference>
<dbReference type="FunFam" id="3.40.50.720:FF:000084">
    <property type="entry name" value="Short-chain dehydrogenase reductase"/>
    <property type="match status" value="1"/>
</dbReference>
<dbReference type="NCBIfam" id="NF005559">
    <property type="entry name" value="PRK07231.1"/>
    <property type="match status" value="1"/>
</dbReference>
<dbReference type="EMBL" id="FQVI01000030">
    <property type="protein sequence ID" value="SHF45931.1"/>
    <property type="molecule type" value="Genomic_DNA"/>
</dbReference>
<dbReference type="PRINTS" id="PR00081">
    <property type="entry name" value="GDHRDH"/>
</dbReference>
<dbReference type="Proteomes" id="UP000184245">
    <property type="component" value="Unassembled WGS sequence"/>
</dbReference>